<dbReference type="AlphaFoldDB" id="A0A1Y3DMG5"/>
<accession>A0A1Y3DMG5</accession>
<reference evidence="1 2" key="1">
    <citation type="submission" date="2017-05" db="EMBL/GenBank/DDBJ databases">
        <title>PacBio assembly of a Plasmodium knowlesi genome sequence with Hi-C correction and manual annotation of the SICAvar gene family.</title>
        <authorList>
            <person name="Lapp S.A."/>
            <person name="Geraldo J.A."/>
            <person name="Chien J.-T."/>
            <person name="Ay F."/>
            <person name="Pakala S.B."/>
            <person name="Batugedara G."/>
            <person name="Humphrey J.C."/>
            <person name="Debarry J.D."/>
            <person name="Le Roch K.G."/>
            <person name="Galinski M.R."/>
            <person name="Kissinger J.C."/>
        </authorList>
    </citation>
    <scope>NUCLEOTIDE SEQUENCE [LARGE SCALE GENOMIC DNA]</scope>
    <source>
        <strain evidence="2">Malayan Strain Pk1 (A+)</strain>
    </source>
</reference>
<dbReference type="VEuPathDB" id="PlasmoDB:PKNH_1132200"/>
<organism evidence="1 2">
    <name type="scientific">Plasmodium knowlesi</name>
    <dbReference type="NCBI Taxonomy" id="5850"/>
    <lineage>
        <taxon>Eukaryota</taxon>
        <taxon>Sar</taxon>
        <taxon>Alveolata</taxon>
        <taxon>Apicomplexa</taxon>
        <taxon>Aconoidasida</taxon>
        <taxon>Haemosporida</taxon>
        <taxon>Plasmodiidae</taxon>
        <taxon>Plasmodium</taxon>
        <taxon>Plasmodium (Plasmodium)</taxon>
    </lineage>
</organism>
<gene>
    <name evidence="1" type="ORF">PKNOH_S130198700</name>
</gene>
<evidence type="ECO:0000313" key="2">
    <source>
        <dbReference type="Proteomes" id="UP000195012"/>
    </source>
</evidence>
<dbReference type="VEuPathDB" id="PlasmoDB:PKNOH_S130198700"/>
<sequence>MDKSNSEVDDWTEWLNDEEEKREDFNLDSTGKDEALKKKILQNNDCETLGEILASRIQESKAKSVAIERLLSIILPACEGKLEDKELQSINRKIQELIEKREKKKRYALINKKKPNEVKNALKNYKDEVDMIYGDLSYDEEDYENEDAEEFAEEY</sequence>
<dbReference type="VEuPathDB" id="PlasmoDB:PKA1H_110037900"/>
<evidence type="ECO:0000313" key="1">
    <source>
        <dbReference type="EMBL" id="OTN64645.1"/>
    </source>
</evidence>
<dbReference type="Proteomes" id="UP000195012">
    <property type="component" value="Unassembled WGS sequence"/>
</dbReference>
<proteinExistence type="predicted"/>
<name>A0A1Y3DMG5_PLAKN</name>
<dbReference type="OrthoDB" id="20381at2759"/>
<evidence type="ECO:0008006" key="3">
    <source>
        <dbReference type="Google" id="ProtNLM"/>
    </source>
</evidence>
<comment type="caution">
    <text evidence="1">The sequence shown here is derived from an EMBL/GenBank/DDBJ whole genome shotgun (WGS) entry which is preliminary data.</text>
</comment>
<dbReference type="EMBL" id="NETL01000027">
    <property type="protein sequence ID" value="OTN64645.1"/>
    <property type="molecule type" value="Genomic_DNA"/>
</dbReference>
<protein>
    <recommendedName>
        <fullName evidence="3">Eukaryotic translation initiation factor 3 30 kDa subunit</fullName>
    </recommendedName>
</protein>